<evidence type="ECO:0000313" key="2">
    <source>
        <dbReference type="Proteomes" id="UP001220670"/>
    </source>
</evidence>
<gene>
    <name evidence="1" type="ORF">PO250_01850</name>
</gene>
<accession>A0AAJ1MAJ0</accession>
<name>A0AAJ1MAJ0_LIMMU</name>
<reference evidence="1" key="1">
    <citation type="submission" date="2023-01" db="EMBL/GenBank/DDBJ databases">
        <title>Genome analysis of 13 Lactobacillus isolated from gut of wild boar.</title>
        <authorList>
            <person name="Papp P."/>
            <person name="Libisch B."/>
            <person name="Nagy T."/>
            <person name="Olasz F."/>
        </authorList>
    </citation>
    <scope>NUCLEOTIDE SEQUENCE</scope>
    <source>
        <strain evidence="1">F146</strain>
    </source>
</reference>
<dbReference type="EMBL" id="JAQONE010000005">
    <property type="protein sequence ID" value="MDC2829079.1"/>
    <property type="molecule type" value="Genomic_DNA"/>
</dbReference>
<dbReference type="AlphaFoldDB" id="A0AAJ1MAJ0"/>
<evidence type="ECO:0000313" key="1">
    <source>
        <dbReference type="EMBL" id="MDC2829079.1"/>
    </source>
</evidence>
<dbReference type="RefSeq" id="WP_272225739.1">
    <property type="nucleotide sequence ID" value="NZ_JAQONE010000005.1"/>
</dbReference>
<comment type="caution">
    <text evidence="1">The sequence shown here is derived from an EMBL/GenBank/DDBJ whole genome shotgun (WGS) entry which is preliminary data.</text>
</comment>
<sequence length="184" mass="20413">MLNMLIAFSINTGRARSSAVSERQIYNSKVRKLKALNTEEAKPNHAKKFDLVAQEKQLTDQYSSLISQLYGNGIKNKQDFESQKANIKRLFGPGSFTQLENQALINQNGSYQALAAKNTKASVYFYGFNHDAKTIHIVSLAEYTINSNDGNTGTTYIDTIYSFSKKKAVSSEVTSAVHAANDNQ</sequence>
<dbReference type="Proteomes" id="UP001220670">
    <property type="component" value="Unassembled WGS sequence"/>
</dbReference>
<proteinExistence type="predicted"/>
<protein>
    <submittedName>
        <fullName evidence="1">Uncharacterized protein</fullName>
    </submittedName>
</protein>
<organism evidence="1 2">
    <name type="scientific">Limosilactobacillus mucosae</name>
    <name type="common">Lactobacillus mucosae</name>
    <dbReference type="NCBI Taxonomy" id="97478"/>
    <lineage>
        <taxon>Bacteria</taxon>
        <taxon>Bacillati</taxon>
        <taxon>Bacillota</taxon>
        <taxon>Bacilli</taxon>
        <taxon>Lactobacillales</taxon>
        <taxon>Lactobacillaceae</taxon>
        <taxon>Limosilactobacillus</taxon>
    </lineage>
</organism>